<dbReference type="EMBL" id="CAUYUJ010012058">
    <property type="protein sequence ID" value="CAK0833168.1"/>
    <property type="molecule type" value="Genomic_DNA"/>
</dbReference>
<comment type="caution">
    <text evidence="1">The sequence shown here is derived from an EMBL/GenBank/DDBJ whole genome shotgun (WGS) entry which is preliminary data.</text>
</comment>
<evidence type="ECO:0000313" key="1">
    <source>
        <dbReference type="EMBL" id="CAK0833168.1"/>
    </source>
</evidence>
<gene>
    <name evidence="1" type="ORF">PCOR1329_LOCUS30950</name>
</gene>
<dbReference type="Proteomes" id="UP001189429">
    <property type="component" value="Unassembled WGS sequence"/>
</dbReference>
<dbReference type="SUPFAM" id="SSF54001">
    <property type="entry name" value="Cysteine proteinases"/>
    <property type="match status" value="1"/>
</dbReference>
<keyword evidence="2" id="KW-1185">Reference proteome</keyword>
<sequence length="383" mass="42429">MVDKRKKFEVTSKDQVGFGRGFDYGGERLVRGEDMNTLVQAFLPVGLEGLSLPSGENVKDRNANFFEDPIRHLFVISSIIRQRLRYTRSGELPPELNGGAAGAGAIWRSGQGNCQAFSIVFASILKHFGVASRMMSLASPARRPDGTRAHPPHMVLMILFPEEGFPSTEDNRHSDRCAWLWNHGLDELLTYAHKVGYSGKDYIGDRPFRRKGGTEVERKLKWTHVSIHAKAHVRMNAAPGHYAGLLHSPLQMVGQYYGLIKSGFLDSGDRFHFSLQAKVRWSNARTPTEDEEEVHGNDAEDALSVASESCYSDSVLSEEEEGERTASSSACVSERVRKASATSDGLFCSTIPAVWPAGWPLHYVVQHGRLCGPRATFCTVFVS</sequence>
<evidence type="ECO:0008006" key="3">
    <source>
        <dbReference type="Google" id="ProtNLM"/>
    </source>
</evidence>
<protein>
    <recommendedName>
        <fullName evidence="3">Transglutaminase-like domain-containing protein</fullName>
    </recommendedName>
</protein>
<reference evidence="1" key="1">
    <citation type="submission" date="2023-10" db="EMBL/GenBank/DDBJ databases">
        <authorList>
            <person name="Chen Y."/>
            <person name="Shah S."/>
            <person name="Dougan E. K."/>
            <person name="Thang M."/>
            <person name="Chan C."/>
        </authorList>
    </citation>
    <scope>NUCLEOTIDE SEQUENCE [LARGE SCALE GENOMIC DNA]</scope>
</reference>
<dbReference type="InterPro" id="IPR038765">
    <property type="entry name" value="Papain-like_cys_pep_sf"/>
</dbReference>
<accession>A0ABN9SMU2</accession>
<organism evidence="1 2">
    <name type="scientific">Prorocentrum cordatum</name>
    <dbReference type="NCBI Taxonomy" id="2364126"/>
    <lineage>
        <taxon>Eukaryota</taxon>
        <taxon>Sar</taxon>
        <taxon>Alveolata</taxon>
        <taxon>Dinophyceae</taxon>
        <taxon>Prorocentrales</taxon>
        <taxon>Prorocentraceae</taxon>
        <taxon>Prorocentrum</taxon>
    </lineage>
</organism>
<name>A0ABN9SMU2_9DINO</name>
<evidence type="ECO:0000313" key="2">
    <source>
        <dbReference type="Proteomes" id="UP001189429"/>
    </source>
</evidence>
<proteinExistence type="predicted"/>